<keyword evidence="4" id="KW-1185">Reference proteome</keyword>
<dbReference type="Pfam" id="PF00589">
    <property type="entry name" value="Phage_integrase"/>
    <property type="match status" value="1"/>
</dbReference>
<reference evidence="3 4" key="1">
    <citation type="submission" date="2020-08" db="EMBL/GenBank/DDBJ databases">
        <title>Genomic Encyclopedia of Type Strains, Phase IV (KMG-IV): sequencing the most valuable type-strain genomes for metagenomic binning, comparative biology and taxonomic classification.</title>
        <authorList>
            <person name="Goeker M."/>
        </authorList>
    </citation>
    <scope>NUCLEOTIDE SEQUENCE [LARGE SCALE GENOMIC DNA]</scope>
    <source>
        <strain evidence="3 4">DSM 105481</strain>
    </source>
</reference>
<evidence type="ECO:0000313" key="3">
    <source>
        <dbReference type="EMBL" id="MBA9027532.1"/>
    </source>
</evidence>
<dbReference type="InterPro" id="IPR011010">
    <property type="entry name" value="DNA_brk_join_enz"/>
</dbReference>
<evidence type="ECO:0000256" key="1">
    <source>
        <dbReference type="ARBA" id="ARBA00023172"/>
    </source>
</evidence>
<dbReference type="Gene3D" id="1.10.443.10">
    <property type="entry name" value="Intergrase catalytic core"/>
    <property type="match status" value="1"/>
</dbReference>
<dbReference type="PROSITE" id="PS51898">
    <property type="entry name" value="TYR_RECOMBINASE"/>
    <property type="match status" value="1"/>
</dbReference>
<gene>
    <name evidence="3" type="ORF">HNP81_002822</name>
</gene>
<sequence length="174" mass="19529">MNEVQPIKNKRDIQRMKKALHGRDLLLFTIGINTALRISDLLKLRAEDFSGEYIVLKEQKTGKAKRIKINEAVRKSIRELAPSSGYLFPSRKGDAAIGRVQAYRILNAAADRAGINTEIGTHTLRKTFAYHAYKSGVDIAVLMTVLNHASQRDTLKYIGIVQDTVDDVYIDVCL</sequence>
<accession>A0ABR6CR68</accession>
<evidence type="ECO:0000313" key="4">
    <source>
        <dbReference type="Proteomes" id="UP000626697"/>
    </source>
</evidence>
<dbReference type="PANTHER" id="PTHR30349">
    <property type="entry name" value="PHAGE INTEGRASE-RELATED"/>
    <property type="match status" value="1"/>
</dbReference>
<name>A0ABR6CR68_9BACI</name>
<dbReference type="PANTHER" id="PTHR30349:SF82">
    <property type="entry name" value="INTEGRASE_RECOMBINASE YOEC-RELATED"/>
    <property type="match status" value="1"/>
</dbReference>
<dbReference type="InterPro" id="IPR050090">
    <property type="entry name" value="Tyrosine_recombinase_XerCD"/>
</dbReference>
<comment type="caution">
    <text evidence="3">The sequence shown here is derived from an EMBL/GenBank/DDBJ whole genome shotgun (WGS) entry which is preliminary data.</text>
</comment>
<dbReference type="RefSeq" id="WP_182502981.1">
    <property type="nucleotide sequence ID" value="NZ_JACJHX010000008.1"/>
</dbReference>
<dbReference type="Proteomes" id="UP000626697">
    <property type="component" value="Unassembled WGS sequence"/>
</dbReference>
<dbReference type="InterPro" id="IPR013762">
    <property type="entry name" value="Integrase-like_cat_sf"/>
</dbReference>
<proteinExistence type="predicted"/>
<organism evidence="3 4">
    <name type="scientific">Peribacillus huizhouensis</name>
    <dbReference type="NCBI Taxonomy" id="1501239"/>
    <lineage>
        <taxon>Bacteria</taxon>
        <taxon>Bacillati</taxon>
        <taxon>Bacillota</taxon>
        <taxon>Bacilli</taxon>
        <taxon>Bacillales</taxon>
        <taxon>Bacillaceae</taxon>
        <taxon>Peribacillus</taxon>
    </lineage>
</organism>
<keyword evidence="1" id="KW-0233">DNA recombination</keyword>
<dbReference type="InterPro" id="IPR002104">
    <property type="entry name" value="Integrase_catalytic"/>
</dbReference>
<dbReference type="SUPFAM" id="SSF56349">
    <property type="entry name" value="DNA breaking-rejoining enzymes"/>
    <property type="match status" value="1"/>
</dbReference>
<dbReference type="EMBL" id="JACJHX010000008">
    <property type="protein sequence ID" value="MBA9027532.1"/>
    <property type="molecule type" value="Genomic_DNA"/>
</dbReference>
<feature type="domain" description="Tyr recombinase" evidence="2">
    <location>
        <begin position="2"/>
        <end position="174"/>
    </location>
</feature>
<evidence type="ECO:0000259" key="2">
    <source>
        <dbReference type="PROSITE" id="PS51898"/>
    </source>
</evidence>
<protein>
    <submittedName>
        <fullName evidence="3">Integrase</fullName>
    </submittedName>
</protein>